<comment type="subcellular location">
    <subcellularLocation>
        <location evidence="1">Membrane</location>
        <topology evidence="1">Single-pass membrane protein</topology>
    </subcellularLocation>
</comment>
<organism evidence="11 12">
    <name type="scientific">Electrophorus voltai</name>
    <dbReference type="NCBI Taxonomy" id="2609070"/>
    <lineage>
        <taxon>Eukaryota</taxon>
        <taxon>Metazoa</taxon>
        <taxon>Chordata</taxon>
        <taxon>Craniata</taxon>
        <taxon>Vertebrata</taxon>
        <taxon>Euteleostomi</taxon>
        <taxon>Actinopterygii</taxon>
        <taxon>Neopterygii</taxon>
        <taxon>Teleostei</taxon>
        <taxon>Ostariophysi</taxon>
        <taxon>Gymnotiformes</taxon>
        <taxon>Gymnotoidei</taxon>
        <taxon>Gymnotidae</taxon>
        <taxon>Electrophorus</taxon>
    </lineage>
</organism>
<dbReference type="GO" id="GO:0016706">
    <property type="term" value="F:2-oxoglutarate-dependent dioxygenase activity"/>
    <property type="evidence" value="ECO:0007669"/>
    <property type="project" value="InterPro"/>
</dbReference>
<dbReference type="GO" id="GO:0016757">
    <property type="term" value="F:glycosyltransferase activity"/>
    <property type="evidence" value="ECO:0007669"/>
    <property type="project" value="UniProtKB-KW"/>
</dbReference>
<keyword evidence="6 9" id="KW-1133">Transmembrane helix</keyword>
<comment type="similarity">
    <text evidence="2">Belongs to the glycosyltransferase 92 family.</text>
</comment>
<accession>A0AAD8ZS71</accession>
<reference evidence="11" key="1">
    <citation type="submission" date="2023-03" db="EMBL/GenBank/DDBJ databases">
        <title>Electrophorus voltai genome.</title>
        <authorList>
            <person name="Bian C."/>
        </authorList>
    </citation>
    <scope>NUCLEOTIDE SEQUENCE</scope>
    <source>
        <strain evidence="11">CB-2022</strain>
        <tissue evidence="11">Muscle</tissue>
    </source>
</reference>
<feature type="domain" description="Alkylated DNA repair protein AlkB homologue 8 N-terminal" evidence="10">
    <location>
        <begin position="148"/>
        <end position="189"/>
    </location>
</feature>
<proteinExistence type="inferred from homology"/>
<dbReference type="InterPro" id="IPR008166">
    <property type="entry name" value="Glyco_transf_92"/>
</dbReference>
<evidence type="ECO:0000256" key="2">
    <source>
        <dbReference type="ARBA" id="ARBA00007647"/>
    </source>
</evidence>
<dbReference type="EMBL" id="JAROKS010000006">
    <property type="protein sequence ID" value="KAK1802535.1"/>
    <property type="molecule type" value="Genomic_DNA"/>
</dbReference>
<evidence type="ECO:0000256" key="3">
    <source>
        <dbReference type="ARBA" id="ARBA00022676"/>
    </source>
</evidence>
<dbReference type="Pfam" id="PF01697">
    <property type="entry name" value="Glyco_transf_92"/>
    <property type="match status" value="1"/>
</dbReference>
<keyword evidence="4" id="KW-0808">Transferase</keyword>
<dbReference type="InterPro" id="IPR015095">
    <property type="entry name" value="AlkB_hom8_N"/>
</dbReference>
<gene>
    <name evidence="11" type="ORF">P4O66_004190</name>
</gene>
<name>A0AAD8ZS71_9TELE</name>
<evidence type="ECO:0000256" key="8">
    <source>
        <dbReference type="SAM" id="MobiDB-lite"/>
    </source>
</evidence>
<evidence type="ECO:0000313" key="12">
    <source>
        <dbReference type="Proteomes" id="UP001239994"/>
    </source>
</evidence>
<evidence type="ECO:0000259" key="10">
    <source>
        <dbReference type="Pfam" id="PF09004"/>
    </source>
</evidence>
<keyword evidence="7 9" id="KW-0472">Membrane</keyword>
<dbReference type="Proteomes" id="UP001239994">
    <property type="component" value="Unassembled WGS sequence"/>
</dbReference>
<keyword evidence="5 9" id="KW-0812">Transmembrane</keyword>
<evidence type="ECO:0000256" key="9">
    <source>
        <dbReference type="SAM" id="Phobius"/>
    </source>
</evidence>
<evidence type="ECO:0000256" key="1">
    <source>
        <dbReference type="ARBA" id="ARBA00004167"/>
    </source>
</evidence>
<evidence type="ECO:0000313" key="11">
    <source>
        <dbReference type="EMBL" id="KAK1802535.1"/>
    </source>
</evidence>
<keyword evidence="3" id="KW-0328">Glycosyltransferase</keyword>
<feature type="region of interest" description="Disordered" evidence="8">
    <location>
        <begin position="46"/>
        <end position="86"/>
    </location>
</feature>
<dbReference type="AlphaFoldDB" id="A0AAD8ZS71"/>
<comment type="caution">
    <text evidence="11">The sequence shown here is derived from an EMBL/GenBank/DDBJ whole genome shotgun (WGS) entry which is preliminary data.</text>
</comment>
<evidence type="ECO:0000256" key="5">
    <source>
        <dbReference type="ARBA" id="ARBA00022692"/>
    </source>
</evidence>
<dbReference type="GO" id="GO:0005737">
    <property type="term" value="C:cytoplasm"/>
    <property type="evidence" value="ECO:0007669"/>
    <property type="project" value="TreeGrafter"/>
</dbReference>
<dbReference type="Pfam" id="PF09004">
    <property type="entry name" value="ALKBH8_N"/>
    <property type="match status" value="1"/>
</dbReference>
<dbReference type="PANTHER" id="PTHR21461:SF45">
    <property type="entry name" value="GLYCOSYLTRANSFERASE FAMILY 92 PROTEIN"/>
    <property type="match status" value="1"/>
</dbReference>
<evidence type="ECO:0000256" key="6">
    <source>
        <dbReference type="ARBA" id="ARBA00022989"/>
    </source>
</evidence>
<dbReference type="GO" id="GO:0008168">
    <property type="term" value="F:methyltransferase activity"/>
    <property type="evidence" value="ECO:0007669"/>
    <property type="project" value="InterPro"/>
</dbReference>
<sequence>MLGKGARCARALSLFLTPARFPRGLFPAPRLLFSLRISVGHLGSGVTDGLRGSGKSEKNEKDSEKSEKSARCGRSSRDGSRPHRRQHLENWCQGNNLLLNVSKTKELIVDCSKKQERHYQPVRISGTTVERVDSFRYLGVHISQDLSWSRHTSSLAKKARQRLYHLRRLRDFRLPSKVLRNFYTCTIESILTGNITVWFGNSTKQDRQALQRVVRSAERITHSELPDLQTTYYKRCQTKARKIVKDPTHPNNRLFSLLRCQNGHWIKMKKANIKLFVLLSLFVILGFILVQNIYGYICTEHFVVSAFIDHRINKAIRVISIIKRDNLQPLYCIFCNDDHDCQTAEAEVQIHSDHFGFPFAASDVLCHDAQTQNASRVAISCSTNISDIHTEDLLPIKNKVTHKSFKFNFTVCISNLFEGYNNVLQFVQTVEMYKLLGVQHIVIYNTSCGPDLEKLLQHYKREGIVEIVSWPIDNFLNPSKGWNFVEHGGDLQYYGQLVTLNECIYRNMYQSRYVLLNDIDEIIMPYKHANLPLLMEDLQQEHITVGVFLIENHIFPKTQFEETHRFSRPEWRNISGINIMEHIYREPDRKYVFNPRKMIINPRSVVQTSVHSTLAQYGDVYYVPFDVCRIVHVRTPLQGYLTKEQLFVDTRVWDFEAELISNVDKTLQASDLT</sequence>
<dbReference type="PANTHER" id="PTHR21461">
    <property type="entry name" value="GLYCOSYLTRANSFERASE FAMILY 92 PROTEIN"/>
    <property type="match status" value="1"/>
</dbReference>
<feature type="compositionally biased region" description="Basic and acidic residues" evidence="8">
    <location>
        <begin position="54"/>
        <end position="81"/>
    </location>
</feature>
<evidence type="ECO:0000256" key="7">
    <source>
        <dbReference type="ARBA" id="ARBA00023136"/>
    </source>
</evidence>
<dbReference type="GO" id="GO:0016020">
    <property type="term" value="C:membrane"/>
    <property type="evidence" value="ECO:0007669"/>
    <property type="project" value="UniProtKB-SubCell"/>
</dbReference>
<feature type="transmembrane region" description="Helical" evidence="9">
    <location>
        <begin position="275"/>
        <end position="297"/>
    </location>
</feature>
<keyword evidence="12" id="KW-1185">Reference proteome</keyword>
<evidence type="ECO:0000256" key="4">
    <source>
        <dbReference type="ARBA" id="ARBA00022679"/>
    </source>
</evidence>
<protein>
    <recommendedName>
        <fullName evidence="10">Alkylated DNA repair protein AlkB homologue 8 N-terminal domain-containing protein</fullName>
    </recommendedName>
</protein>